<proteinExistence type="predicted"/>
<evidence type="ECO:0000256" key="1">
    <source>
        <dbReference type="SAM" id="MobiDB-lite"/>
    </source>
</evidence>
<feature type="region of interest" description="Disordered" evidence="1">
    <location>
        <begin position="31"/>
        <end position="62"/>
    </location>
</feature>
<gene>
    <name evidence="2" type="ORF">NDI86_01690</name>
</gene>
<dbReference type="RefSeq" id="WP_310898662.1">
    <property type="nucleotide sequence ID" value="NZ_JAMQOS010000001.1"/>
</dbReference>
<feature type="compositionally biased region" description="Basic and acidic residues" evidence="1">
    <location>
        <begin position="31"/>
        <end position="43"/>
    </location>
</feature>
<keyword evidence="3" id="KW-1185">Reference proteome</keyword>
<evidence type="ECO:0000313" key="2">
    <source>
        <dbReference type="EMBL" id="MDS0280815.1"/>
    </source>
</evidence>
<feature type="compositionally biased region" description="Acidic residues" evidence="1">
    <location>
        <begin position="52"/>
        <end position="62"/>
    </location>
</feature>
<reference evidence="2 3" key="1">
    <citation type="submission" date="2022-06" db="EMBL/GenBank/DDBJ databases">
        <title>Halomicroarcula sp. a new haloarchaeum isolate from saline soil.</title>
        <authorList>
            <person name="Strakova D."/>
            <person name="Galisteo C."/>
            <person name="Sanchez-Porro C."/>
            <person name="Ventosa A."/>
        </authorList>
    </citation>
    <scope>NUCLEOTIDE SEQUENCE [LARGE SCALE GENOMIC DNA]</scope>
    <source>
        <strain evidence="2 3">S3CR25-11</strain>
    </source>
</reference>
<dbReference type="PROSITE" id="PS51257">
    <property type="entry name" value="PROKAR_LIPOPROTEIN"/>
    <property type="match status" value="1"/>
</dbReference>
<dbReference type="EMBL" id="JAMQOS010000001">
    <property type="protein sequence ID" value="MDS0280815.1"/>
    <property type="molecule type" value="Genomic_DNA"/>
</dbReference>
<name>A0ABU2FJ85_9EURY</name>
<accession>A0ABU2FJ85</accession>
<protein>
    <submittedName>
        <fullName evidence="2">Uncharacterized protein</fullName>
    </submittedName>
</protein>
<evidence type="ECO:0000313" key="3">
    <source>
        <dbReference type="Proteomes" id="UP001268864"/>
    </source>
</evidence>
<sequence length="62" mass="6090">MEASRFTVASGVVALLGCLVAVEGFLGASEADHGAASDGERRPKGTTSNGGGEDDGDSVGYS</sequence>
<comment type="caution">
    <text evidence="2">The sequence shown here is derived from an EMBL/GenBank/DDBJ whole genome shotgun (WGS) entry which is preliminary data.</text>
</comment>
<dbReference type="Proteomes" id="UP001268864">
    <property type="component" value="Unassembled WGS sequence"/>
</dbReference>
<organism evidence="2 3">
    <name type="scientific">Haloarcula onubensis</name>
    <dbReference type="NCBI Taxonomy" id="2950539"/>
    <lineage>
        <taxon>Archaea</taxon>
        <taxon>Methanobacteriati</taxon>
        <taxon>Methanobacteriota</taxon>
        <taxon>Stenosarchaea group</taxon>
        <taxon>Halobacteria</taxon>
        <taxon>Halobacteriales</taxon>
        <taxon>Haloarculaceae</taxon>
        <taxon>Haloarcula</taxon>
    </lineage>
</organism>